<dbReference type="SUPFAM" id="SSF53271">
    <property type="entry name" value="PRTase-like"/>
    <property type="match status" value="1"/>
</dbReference>
<dbReference type="Proteomes" id="UP000737113">
    <property type="component" value="Unassembled WGS sequence"/>
</dbReference>
<keyword evidence="4" id="KW-1185">Reference proteome</keyword>
<proteinExistence type="inferred from homology"/>
<feature type="domain" description="Double zinc ribbon" evidence="2">
    <location>
        <begin position="5"/>
        <end position="56"/>
    </location>
</feature>
<sequence length="236" mass="25653">MAASLPNRCLVCHQAMPSPATGICPVCLAAGLYSGAVCLGCGRSMVLHARYCGQCQKSEPLPVLAPCSYHQGLGPWVAAIKYQRQFAALPVLSQALAERVKMLEGLGLVRLPQALVPVPLHPQRLKQRGFNQAWLIAAELGKLLQLPVVELGLSRRTHTRPQAGLTGLQRRRNLRDAFRLDGAQAYQRIALVDDVLTTGTTAREIARLFSARNIHVQVWCLARAEAPGLLDEVTAN</sequence>
<protein>
    <submittedName>
        <fullName evidence="3">ComF family protein</fullName>
    </submittedName>
</protein>
<dbReference type="InterPro" id="IPR000836">
    <property type="entry name" value="PRTase_dom"/>
</dbReference>
<dbReference type="PANTHER" id="PTHR47505">
    <property type="entry name" value="DNA UTILIZATION PROTEIN YHGH"/>
    <property type="match status" value="1"/>
</dbReference>
<evidence type="ECO:0000256" key="1">
    <source>
        <dbReference type="ARBA" id="ARBA00008007"/>
    </source>
</evidence>
<dbReference type="PANTHER" id="PTHR47505:SF1">
    <property type="entry name" value="DNA UTILIZATION PROTEIN YHGH"/>
    <property type="match status" value="1"/>
</dbReference>
<dbReference type="AlphaFoldDB" id="A0A972JIH0"/>
<comment type="caution">
    <text evidence="3">The sequence shown here is derived from an EMBL/GenBank/DDBJ whole genome shotgun (WGS) entry which is preliminary data.</text>
</comment>
<dbReference type="Pfam" id="PF18912">
    <property type="entry name" value="DZR_2"/>
    <property type="match status" value="1"/>
</dbReference>
<dbReference type="CDD" id="cd06223">
    <property type="entry name" value="PRTases_typeI"/>
    <property type="match status" value="1"/>
</dbReference>
<gene>
    <name evidence="3" type="ORF">HC757_07510</name>
</gene>
<comment type="similarity">
    <text evidence="1">Belongs to the ComF/GntX family.</text>
</comment>
<dbReference type="InterPro" id="IPR051910">
    <property type="entry name" value="ComF/GntX_DNA_util-trans"/>
</dbReference>
<dbReference type="EMBL" id="JAAXYH010000004">
    <property type="protein sequence ID" value="NMH65018.1"/>
    <property type="molecule type" value="Genomic_DNA"/>
</dbReference>
<reference evidence="3" key="1">
    <citation type="submission" date="2020-04" db="EMBL/GenBank/DDBJ databases">
        <title>Description of Shewanella salipaludis sp. nov., isolated from a salt marsh.</title>
        <authorList>
            <person name="Park S."/>
            <person name="Yoon J.-H."/>
        </authorList>
    </citation>
    <scope>NUCLEOTIDE SEQUENCE</scope>
    <source>
        <strain evidence="3">SHSM-M6</strain>
    </source>
</reference>
<evidence type="ECO:0000313" key="4">
    <source>
        <dbReference type="Proteomes" id="UP000737113"/>
    </source>
</evidence>
<dbReference type="InterPro" id="IPR029057">
    <property type="entry name" value="PRTase-like"/>
</dbReference>
<evidence type="ECO:0000313" key="3">
    <source>
        <dbReference type="EMBL" id="NMH65018.1"/>
    </source>
</evidence>
<accession>A0A972JIH0</accession>
<organism evidence="3 4">
    <name type="scientific">Shewanella salipaludis</name>
    <dbReference type="NCBI Taxonomy" id="2723052"/>
    <lineage>
        <taxon>Bacteria</taxon>
        <taxon>Pseudomonadati</taxon>
        <taxon>Pseudomonadota</taxon>
        <taxon>Gammaproteobacteria</taxon>
        <taxon>Alteromonadales</taxon>
        <taxon>Shewanellaceae</taxon>
        <taxon>Shewanella</taxon>
    </lineage>
</organism>
<dbReference type="Gene3D" id="3.40.50.2020">
    <property type="match status" value="1"/>
</dbReference>
<name>A0A972JIH0_9GAMM</name>
<evidence type="ECO:0000259" key="2">
    <source>
        <dbReference type="Pfam" id="PF18912"/>
    </source>
</evidence>
<dbReference type="InterPro" id="IPR044005">
    <property type="entry name" value="DZR_2"/>
</dbReference>